<dbReference type="PATRIC" id="fig|1398.22.peg.3913"/>
<dbReference type="RefSeq" id="WP_218832536.1">
    <property type="nucleotide sequence ID" value="NZ_CP058594.1"/>
</dbReference>
<evidence type="ECO:0000313" key="2">
    <source>
        <dbReference type="Proteomes" id="UP000070376"/>
    </source>
</evidence>
<protein>
    <submittedName>
        <fullName evidence="1">Uncharacterized protein</fullName>
    </submittedName>
</protein>
<organism evidence="1 2">
    <name type="scientific">Heyndrickxia coagulans</name>
    <name type="common">Weizmannia coagulans</name>
    <dbReference type="NCBI Taxonomy" id="1398"/>
    <lineage>
        <taxon>Bacteria</taxon>
        <taxon>Bacillati</taxon>
        <taxon>Bacillota</taxon>
        <taxon>Bacilli</taxon>
        <taxon>Bacillales</taxon>
        <taxon>Bacillaceae</taxon>
        <taxon>Heyndrickxia</taxon>
    </lineage>
</organism>
<evidence type="ECO:0000313" key="1">
    <source>
        <dbReference type="EMBL" id="KWZ76155.1"/>
    </source>
</evidence>
<dbReference type="Proteomes" id="UP000070376">
    <property type="component" value="Unassembled WGS sequence"/>
</dbReference>
<gene>
    <name evidence="1" type="ORF">HMPREF3213_03908</name>
</gene>
<sequence>MVEIKIFGGGYAEFRRGQPRLAGKGCPGAGKAVDERLLFFKIVLQYVGMNK</sequence>
<comment type="caution">
    <text evidence="1">The sequence shown here is derived from an EMBL/GenBank/DDBJ whole genome shotgun (WGS) entry which is preliminary data.</text>
</comment>
<proteinExistence type="predicted"/>
<dbReference type="EMBL" id="LRPN01000211">
    <property type="protein sequence ID" value="KWZ76155.1"/>
    <property type="molecule type" value="Genomic_DNA"/>
</dbReference>
<dbReference type="AlphaFoldDB" id="A0A133K9L1"/>
<name>A0A133K9L1_HEYCO</name>
<accession>A0A133K9L1</accession>
<reference evidence="2" key="1">
    <citation type="submission" date="2016-01" db="EMBL/GenBank/DDBJ databases">
        <authorList>
            <person name="Mitreva M."/>
            <person name="Pepin K.H."/>
            <person name="Mihindukulasuriya K.A."/>
            <person name="Fulton R."/>
            <person name="Fronick C."/>
            <person name="O'Laughlin M."/>
            <person name="Miner T."/>
            <person name="Herter B."/>
            <person name="Rosa B.A."/>
            <person name="Cordes M."/>
            <person name="Tomlinson C."/>
            <person name="Wollam A."/>
            <person name="Palsikar V.B."/>
            <person name="Mardis E.R."/>
            <person name="Wilson R.K."/>
        </authorList>
    </citation>
    <scope>NUCLEOTIDE SEQUENCE [LARGE SCALE GENOMIC DNA]</scope>
    <source>
        <strain evidence="2">GED7749B</strain>
    </source>
</reference>